<keyword evidence="4" id="KW-1185">Reference proteome</keyword>
<sequence>MIADLDAIGLLLALAVGTFGYWRVSVSRHQQRLRQLDVRVHVNGIRGKSTVTRLVAGVLREGGFYTVAKTTGSAARVIGPRGEETPIARRGAATINEQVDVVAAHVHDDVEALVIECMAVRPLYQQYSQEFMVQSDVTVITNVREDHQEEMGETLEEIADSMSVTIPRNGVLITAEDRPHLRERLRRNAEARGSRLVYADPEQVADEDMRGFDYLQFKSNVAVGLTLARLLGIGRDTALRGMWKSVPDVGVVRLRTYPVGDAQLLWVPMFAANDRESVVLTFETLRPQFPPGAPVIGILNNRRDRGRRAELFATMVPTDLADHLDHVVTFGAYEETVQQRIVDGGYPADRVHLLGETVQPTLEKILTTIEGLAVDGRAVLVGMVNIHTDQAELLIHHFEQLRGSHGSDELDESRDPARMPLGHVRLRGVAARGRGGGGPGA</sequence>
<evidence type="ECO:0000256" key="1">
    <source>
        <dbReference type="SAM" id="Phobius"/>
    </source>
</evidence>
<dbReference type="Pfam" id="PF08245">
    <property type="entry name" value="Mur_ligase_M"/>
    <property type="match status" value="1"/>
</dbReference>
<dbReference type="RefSeq" id="WP_340267479.1">
    <property type="nucleotide sequence ID" value="NZ_JBBEOG010000002.1"/>
</dbReference>
<keyword evidence="1" id="KW-0812">Transmembrane</keyword>
<dbReference type="InterPro" id="IPR013221">
    <property type="entry name" value="Mur_ligase_cen"/>
</dbReference>
<evidence type="ECO:0000313" key="3">
    <source>
        <dbReference type="EMBL" id="MFC5380881.1"/>
    </source>
</evidence>
<dbReference type="InterPro" id="IPR008337">
    <property type="entry name" value="Capsule_biosynth_CapB"/>
</dbReference>
<keyword evidence="1" id="KW-0472">Membrane</keyword>
<protein>
    <submittedName>
        <fullName evidence="3">Poly-gamma-glutamate synthase PgsB</fullName>
    </submittedName>
</protein>
<dbReference type="InterPro" id="IPR050061">
    <property type="entry name" value="MurCDEF_pg_biosynth"/>
</dbReference>
<comment type="caution">
    <text evidence="3">The sequence shown here is derived from an EMBL/GenBank/DDBJ whole genome shotgun (WGS) entry which is preliminary data.</text>
</comment>
<evidence type="ECO:0000259" key="2">
    <source>
        <dbReference type="Pfam" id="PF08245"/>
    </source>
</evidence>
<name>A0ABW0GPQ9_9MICO</name>
<dbReference type="PRINTS" id="PR01758">
    <property type="entry name" value="CAPSULEPROTB"/>
</dbReference>
<dbReference type="NCBIfam" id="TIGR04012">
    <property type="entry name" value="poly_gGlu_PgsB"/>
    <property type="match status" value="1"/>
</dbReference>
<keyword evidence="1" id="KW-1133">Transmembrane helix</keyword>
<dbReference type="EMBL" id="JBHSLD010000007">
    <property type="protein sequence ID" value="MFC5380881.1"/>
    <property type="molecule type" value="Genomic_DNA"/>
</dbReference>
<dbReference type="Proteomes" id="UP001596122">
    <property type="component" value="Unassembled WGS sequence"/>
</dbReference>
<accession>A0ABW0GPQ9</accession>
<proteinExistence type="predicted"/>
<feature type="transmembrane region" description="Helical" evidence="1">
    <location>
        <begin position="6"/>
        <end position="24"/>
    </location>
</feature>
<dbReference type="PANTHER" id="PTHR43445">
    <property type="entry name" value="UDP-N-ACETYLMURAMATE--L-ALANINE LIGASE-RELATED"/>
    <property type="match status" value="1"/>
</dbReference>
<organism evidence="3 4">
    <name type="scientific">Aquipuribacter nitratireducens</name>
    <dbReference type="NCBI Taxonomy" id="650104"/>
    <lineage>
        <taxon>Bacteria</taxon>
        <taxon>Bacillati</taxon>
        <taxon>Actinomycetota</taxon>
        <taxon>Actinomycetes</taxon>
        <taxon>Micrococcales</taxon>
        <taxon>Intrasporangiaceae</taxon>
        <taxon>Aquipuribacter</taxon>
    </lineage>
</organism>
<dbReference type="InterPro" id="IPR036565">
    <property type="entry name" value="Mur-like_cat_sf"/>
</dbReference>
<dbReference type="SUPFAM" id="SSF53623">
    <property type="entry name" value="MurD-like peptide ligases, catalytic domain"/>
    <property type="match status" value="1"/>
</dbReference>
<reference evidence="4" key="1">
    <citation type="journal article" date="2019" name="Int. J. Syst. Evol. Microbiol.">
        <title>The Global Catalogue of Microorganisms (GCM) 10K type strain sequencing project: providing services to taxonomists for standard genome sequencing and annotation.</title>
        <authorList>
            <consortium name="The Broad Institute Genomics Platform"/>
            <consortium name="The Broad Institute Genome Sequencing Center for Infectious Disease"/>
            <person name="Wu L."/>
            <person name="Ma J."/>
        </authorList>
    </citation>
    <scope>NUCLEOTIDE SEQUENCE [LARGE SCALE GENOMIC DNA]</scope>
    <source>
        <strain evidence="4">CCUG 43114</strain>
    </source>
</reference>
<dbReference type="PANTHER" id="PTHR43445:SF1">
    <property type="entry name" value="PGA SYNTHASE CAPB"/>
    <property type="match status" value="1"/>
</dbReference>
<dbReference type="Gene3D" id="3.40.1190.10">
    <property type="entry name" value="Mur-like, catalytic domain"/>
    <property type="match status" value="1"/>
</dbReference>
<feature type="domain" description="Mur ligase central" evidence="2">
    <location>
        <begin position="44"/>
        <end position="205"/>
    </location>
</feature>
<evidence type="ECO:0000313" key="4">
    <source>
        <dbReference type="Proteomes" id="UP001596122"/>
    </source>
</evidence>
<gene>
    <name evidence="3" type="primary">pgsB</name>
    <name evidence="3" type="ORF">ACFPJ6_08770</name>
</gene>